<protein>
    <submittedName>
        <fullName evidence="6">Glycosyltransferase involved in cell wall biosynthesis</fullName>
    </submittedName>
</protein>
<dbReference type="PANTHER" id="PTHR43646:SF2">
    <property type="entry name" value="GLYCOSYLTRANSFERASE 2-LIKE DOMAIN-CONTAINING PROTEIN"/>
    <property type="match status" value="1"/>
</dbReference>
<dbReference type="PANTHER" id="PTHR43646">
    <property type="entry name" value="GLYCOSYLTRANSFERASE"/>
    <property type="match status" value="1"/>
</dbReference>
<comment type="subcellular location">
    <subcellularLocation>
        <location evidence="1">Cell membrane</location>
    </subcellularLocation>
</comment>
<sequence>MLSVLIETKDDEEGLARTLASLVGAAVEGVVREVIVCDLGSADQTHYVAEHAGCAYLASGGIKAGIAQARSDWLLLIEPGARLAEGWTEDAVRHVGRLTMAARFTRSRSSNRPFWARVTSRPRALEQGLIITRKQAAVQARNGADAEGIARGLAVKTLDAEIVVAQKGNDSSRR</sequence>
<dbReference type="EMBL" id="JACHOT010000005">
    <property type="protein sequence ID" value="MBB4652010.1"/>
    <property type="molecule type" value="Genomic_DNA"/>
</dbReference>
<keyword evidence="3" id="KW-0328">Glycosyltransferase</keyword>
<proteinExistence type="predicted"/>
<gene>
    <name evidence="6" type="ORF">GGQ99_003783</name>
</gene>
<accession>A0ABR6L5C5</accession>
<name>A0ABR6L5C5_9HYPH</name>
<evidence type="ECO:0000313" key="7">
    <source>
        <dbReference type="Proteomes" id="UP000539538"/>
    </source>
</evidence>
<dbReference type="Proteomes" id="UP000539538">
    <property type="component" value="Unassembled WGS sequence"/>
</dbReference>
<dbReference type="InterPro" id="IPR029044">
    <property type="entry name" value="Nucleotide-diphossugar_trans"/>
</dbReference>
<organism evidence="6 7">
    <name type="scientific">Aminobacter niigataensis</name>
    <dbReference type="NCBI Taxonomy" id="83265"/>
    <lineage>
        <taxon>Bacteria</taxon>
        <taxon>Pseudomonadati</taxon>
        <taxon>Pseudomonadota</taxon>
        <taxon>Alphaproteobacteria</taxon>
        <taxon>Hyphomicrobiales</taxon>
        <taxon>Phyllobacteriaceae</taxon>
        <taxon>Aminobacter</taxon>
    </lineage>
</organism>
<keyword evidence="7" id="KW-1185">Reference proteome</keyword>
<evidence type="ECO:0000256" key="1">
    <source>
        <dbReference type="ARBA" id="ARBA00004236"/>
    </source>
</evidence>
<evidence type="ECO:0000256" key="3">
    <source>
        <dbReference type="ARBA" id="ARBA00022676"/>
    </source>
</evidence>
<evidence type="ECO:0000256" key="5">
    <source>
        <dbReference type="ARBA" id="ARBA00023136"/>
    </source>
</evidence>
<dbReference type="SUPFAM" id="SSF53448">
    <property type="entry name" value="Nucleotide-diphospho-sugar transferases"/>
    <property type="match status" value="1"/>
</dbReference>
<comment type="caution">
    <text evidence="6">The sequence shown here is derived from an EMBL/GenBank/DDBJ whole genome shotgun (WGS) entry which is preliminary data.</text>
</comment>
<dbReference type="RefSeq" id="WP_183263669.1">
    <property type="nucleotide sequence ID" value="NZ_BAAAVZ010000003.1"/>
</dbReference>
<evidence type="ECO:0000313" key="6">
    <source>
        <dbReference type="EMBL" id="MBB4652010.1"/>
    </source>
</evidence>
<keyword evidence="2" id="KW-1003">Cell membrane</keyword>
<keyword evidence="5" id="KW-0472">Membrane</keyword>
<dbReference type="Gene3D" id="3.90.550.10">
    <property type="entry name" value="Spore Coat Polysaccharide Biosynthesis Protein SpsA, Chain A"/>
    <property type="match status" value="1"/>
</dbReference>
<reference evidence="6 7" key="1">
    <citation type="submission" date="2020-08" db="EMBL/GenBank/DDBJ databases">
        <title>Genomic Encyclopedia of Type Strains, Phase IV (KMG-IV): sequencing the most valuable type-strain genomes for metagenomic binning, comparative biology and taxonomic classification.</title>
        <authorList>
            <person name="Goeker M."/>
        </authorList>
    </citation>
    <scope>NUCLEOTIDE SEQUENCE [LARGE SCALE GENOMIC DNA]</scope>
    <source>
        <strain evidence="6 7">DSM 7050</strain>
    </source>
</reference>
<keyword evidence="4" id="KW-0808">Transferase</keyword>
<evidence type="ECO:0000256" key="2">
    <source>
        <dbReference type="ARBA" id="ARBA00022475"/>
    </source>
</evidence>
<evidence type="ECO:0000256" key="4">
    <source>
        <dbReference type="ARBA" id="ARBA00022679"/>
    </source>
</evidence>